<dbReference type="Gene3D" id="3.40.50.1820">
    <property type="entry name" value="alpha/beta hydrolase"/>
    <property type="match status" value="1"/>
</dbReference>
<feature type="chain" id="PRO_5044342368" evidence="1">
    <location>
        <begin position="19"/>
        <end position="321"/>
    </location>
</feature>
<dbReference type="InterPro" id="IPR051044">
    <property type="entry name" value="MAG_DAG_Lipase"/>
</dbReference>
<organism evidence="3 4">
    <name type="scientific">Pseudomonas peli</name>
    <dbReference type="NCBI Taxonomy" id="592361"/>
    <lineage>
        <taxon>Bacteria</taxon>
        <taxon>Pseudomonadati</taxon>
        <taxon>Pseudomonadota</taxon>
        <taxon>Gammaproteobacteria</taxon>
        <taxon>Pseudomonadales</taxon>
        <taxon>Pseudomonadaceae</taxon>
        <taxon>Pseudomonas</taxon>
    </lineage>
</organism>
<dbReference type="EMBL" id="FMTL01000001">
    <property type="protein sequence ID" value="SCW47538.1"/>
    <property type="molecule type" value="Genomic_DNA"/>
</dbReference>
<keyword evidence="4" id="KW-1185">Reference proteome</keyword>
<proteinExistence type="predicted"/>
<protein>
    <submittedName>
        <fullName evidence="3">Esterase/lipase</fullName>
    </submittedName>
</protein>
<name>A0AB37Z5H4_9PSED</name>
<evidence type="ECO:0000259" key="2">
    <source>
        <dbReference type="Pfam" id="PF12146"/>
    </source>
</evidence>
<accession>A0AB37Z5H4</accession>
<keyword evidence="1" id="KW-0732">Signal</keyword>
<evidence type="ECO:0000313" key="3">
    <source>
        <dbReference type="EMBL" id="SCW47538.1"/>
    </source>
</evidence>
<comment type="caution">
    <text evidence="3">The sequence shown here is derived from an EMBL/GenBank/DDBJ whole genome shotgun (WGS) entry which is preliminary data.</text>
</comment>
<sequence>MKKALPLCALILALLAVAFSLGPVPPVDTQLTAIQLPADLDRYLTETEAPYPDITPGAEKTIVWAHPDQRQTDLAIIYLHGYSATRQETAPLSDQLARQLGANLFYTRLSGHGRSGAAMAKASVQDWLQDSQEALQIGQRLGKQVLVIGTSTGATLATWLALQGDNPQVLAYIMVSPNFAPKDPAATVLTWPWATHFVPLLLGPEHQWQPRNAAQARYWSHRYPVQALLPMMALVKYVREQPLEQIKAPILILYSQDDQVVSASAIEAAFTRFGSPQKQLIALKDTQDPSHHVLAGDILSPQDTPRVQAAILAFLASLPPR</sequence>
<dbReference type="InterPro" id="IPR022742">
    <property type="entry name" value="Hydrolase_4"/>
</dbReference>
<evidence type="ECO:0000313" key="4">
    <source>
        <dbReference type="Proteomes" id="UP000242418"/>
    </source>
</evidence>
<evidence type="ECO:0000256" key="1">
    <source>
        <dbReference type="SAM" id="SignalP"/>
    </source>
</evidence>
<dbReference type="AlphaFoldDB" id="A0AB37Z5H4"/>
<dbReference type="Pfam" id="PF12146">
    <property type="entry name" value="Hydrolase_4"/>
    <property type="match status" value="1"/>
</dbReference>
<dbReference type="PANTHER" id="PTHR11614">
    <property type="entry name" value="PHOSPHOLIPASE-RELATED"/>
    <property type="match status" value="1"/>
</dbReference>
<feature type="domain" description="Serine aminopeptidase S33" evidence="2">
    <location>
        <begin position="73"/>
        <end position="282"/>
    </location>
</feature>
<reference evidence="3 4" key="1">
    <citation type="submission" date="2016-10" db="EMBL/GenBank/DDBJ databases">
        <authorList>
            <person name="Varghese N."/>
            <person name="Submissions S."/>
        </authorList>
    </citation>
    <scope>NUCLEOTIDE SEQUENCE [LARGE SCALE GENOMIC DNA]</scope>
    <source>
        <strain evidence="3 4">DSM 17833</strain>
    </source>
</reference>
<gene>
    <name evidence="3" type="ORF">SAMN05216370_1489</name>
</gene>
<dbReference type="InterPro" id="IPR029058">
    <property type="entry name" value="AB_hydrolase_fold"/>
</dbReference>
<dbReference type="SUPFAM" id="SSF53474">
    <property type="entry name" value="alpha/beta-Hydrolases"/>
    <property type="match status" value="1"/>
</dbReference>
<dbReference type="Proteomes" id="UP000242418">
    <property type="component" value="Unassembled WGS sequence"/>
</dbReference>
<feature type="signal peptide" evidence="1">
    <location>
        <begin position="1"/>
        <end position="18"/>
    </location>
</feature>
<dbReference type="RefSeq" id="WP_090250012.1">
    <property type="nucleotide sequence ID" value="NZ_FMTL01000001.1"/>
</dbReference>